<protein>
    <submittedName>
        <fullName evidence="2">Uncharacterized protein</fullName>
    </submittedName>
</protein>
<name>A0A455SZA7_9CHLR</name>
<accession>A0A455SZA7</accession>
<dbReference type="EMBL" id="AP019377">
    <property type="protein sequence ID" value="BBH93020.1"/>
    <property type="molecule type" value="Genomic_DNA"/>
</dbReference>
<gene>
    <name evidence="2" type="ORF">KTA_12190</name>
</gene>
<evidence type="ECO:0000256" key="1">
    <source>
        <dbReference type="SAM" id="MobiDB-lite"/>
    </source>
</evidence>
<reference evidence="2" key="1">
    <citation type="submission" date="2018-12" db="EMBL/GenBank/DDBJ databases">
        <title>Novel natural products biosynthetic potential of the class Ktedonobacteria.</title>
        <authorList>
            <person name="Zheng Y."/>
            <person name="Saitou A."/>
            <person name="Wang C.M."/>
            <person name="Toyoda A."/>
            <person name="Minakuchi Y."/>
            <person name="Sekiguchi Y."/>
            <person name="Ueda K."/>
            <person name="Takano H."/>
            <person name="Sakai Y."/>
            <person name="Yokota A."/>
            <person name="Yabe S."/>
        </authorList>
    </citation>
    <scope>NUCLEOTIDE SEQUENCE</scope>
    <source>
        <strain evidence="2">A3-2</strain>
    </source>
</reference>
<feature type="region of interest" description="Disordered" evidence="1">
    <location>
        <begin position="1"/>
        <end position="54"/>
    </location>
</feature>
<feature type="compositionally biased region" description="Basic and acidic residues" evidence="1">
    <location>
        <begin position="1"/>
        <end position="20"/>
    </location>
</feature>
<organism evidence="2">
    <name type="scientific">Thermogemmatispora argillosa</name>
    <dbReference type="NCBI Taxonomy" id="2045280"/>
    <lineage>
        <taxon>Bacteria</taxon>
        <taxon>Bacillati</taxon>
        <taxon>Chloroflexota</taxon>
        <taxon>Ktedonobacteria</taxon>
        <taxon>Thermogemmatisporales</taxon>
        <taxon>Thermogemmatisporaceae</taxon>
        <taxon>Thermogemmatispora</taxon>
    </lineage>
</organism>
<proteinExistence type="predicted"/>
<sequence length="81" mass="9295">MLLRRPDRRVAGWGRRDDARMGGGPTARIHPIRTRGRPMRQTESGMDQRDSTPVNKYLAEQNNQKHERIDKLAKAKLSPCS</sequence>
<dbReference type="AlphaFoldDB" id="A0A455SZA7"/>
<evidence type="ECO:0000313" key="2">
    <source>
        <dbReference type="EMBL" id="BBH93020.1"/>
    </source>
</evidence>